<keyword evidence="2" id="KW-1185">Reference proteome</keyword>
<reference evidence="1 2" key="1">
    <citation type="journal article" date="2019" name="Genome Biol. Evol.">
        <title>Insights into the evolution of the New World diploid cottons (Gossypium, subgenus Houzingenia) based on genome sequencing.</title>
        <authorList>
            <person name="Grover C.E."/>
            <person name="Arick M.A. 2nd"/>
            <person name="Thrash A."/>
            <person name="Conover J.L."/>
            <person name="Sanders W.S."/>
            <person name="Peterson D.G."/>
            <person name="Frelichowski J.E."/>
            <person name="Scheffler J.A."/>
            <person name="Scheffler B.E."/>
            <person name="Wendel J.F."/>
        </authorList>
    </citation>
    <scope>NUCLEOTIDE SEQUENCE [LARGE SCALE GENOMIC DNA]</scope>
    <source>
        <strain evidence="1">0</strain>
        <tissue evidence="1">Leaf</tissue>
    </source>
</reference>
<gene>
    <name evidence="1" type="ORF">Gohar_003915</name>
</gene>
<accession>A0A7J9H3A9</accession>
<comment type="caution">
    <text evidence="1">The sequence shown here is derived from an EMBL/GenBank/DDBJ whole genome shotgun (WGS) entry which is preliminary data.</text>
</comment>
<name>A0A7J9H3A9_9ROSI</name>
<evidence type="ECO:0000313" key="1">
    <source>
        <dbReference type="EMBL" id="MBA0804326.1"/>
    </source>
</evidence>
<proteinExistence type="predicted"/>
<sequence>MTTMNHNLIFSDDPNYHHNTTSHPTTTNDDDSVSTLVLTNVEQVKQGIGYDSSCDWYGYRSEDILHVIINCPSTKEVWRQGIPWSANEIVKLSFSWAKQYTTSYRRIPPKQQLPRPVVLENWFSLCFDGAIQEGSGNATGRRVLLNGKGKWIMGYIRLLDFLEAVKDIQVYSFDASNYALIRRVHQLLANIGV</sequence>
<dbReference type="OrthoDB" id="10470929at2759"/>
<protein>
    <recommendedName>
        <fullName evidence="3">Reverse transcriptase zinc-binding domain-containing protein</fullName>
    </recommendedName>
</protein>
<evidence type="ECO:0000313" key="2">
    <source>
        <dbReference type="Proteomes" id="UP000593560"/>
    </source>
</evidence>
<evidence type="ECO:0008006" key="3">
    <source>
        <dbReference type="Google" id="ProtNLM"/>
    </source>
</evidence>
<dbReference type="Proteomes" id="UP000593560">
    <property type="component" value="Unassembled WGS sequence"/>
</dbReference>
<dbReference type="AlphaFoldDB" id="A0A7J9H3A9"/>
<organism evidence="1 2">
    <name type="scientific">Gossypium harknessii</name>
    <dbReference type="NCBI Taxonomy" id="34285"/>
    <lineage>
        <taxon>Eukaryota</taxon>
        <taxon>Viridiplantae</taxon>
        <taxon>Streptophyta</taxon>
        <taxon>Embryophyta</taxon>
        <taxon>Tracheophyta</taxon>
        <taxon>Spermatophyta</taxon>
        <taxon>Magnoliopsida</taxon>
        <taxon>eudicotyledons</taxon>
        <taxon>Gunneridae</taxon>
        <taxon>Pentapetalae</taxon>
        <taxon>rosids</taxon>
        <taxon>malvids</taxon>
        <taxon>Malvales</taxon>
        <taxon>Malvaceae</taxon>
        <taxon>Malvoideae</taxon>
        <taxon>Gossypium</taxon>
    </lineage>
</organism>
<dbReference type="EMBL" id="JABFAD010000008">
    <property type="protein sequence ID" value="MBA0804326.1"/>
    <property type="molecule type" value="Genomic_DNA"/>
</dbReference>